<evidence type="ECO:0000313" key="2">
    <source>
        <dbReference type="Proteomes" id="UP000030988"/>
    </source>
</evidence>
<organism evidence="1 2">
    <name type="scientific">Croceibacterium mercuriale</name>
    <dbReference type="NCBI Taxonomy" id="1572751"/>
    <lineage>
        <taxon>Bacteria</taxon>
        <taxon>Pseudomonadati</taxon>
        <taxon>Pseudomonadota</taxon>
        <taxon>Alphaproteobacteria</taxon>
        <taxon>Sphingomonadales</taxon>
        <taxon>Erythrobacteraceae</taxon>
        <taxon>Croceibacterium</taxon>
    </lineage>
</organism>
<dbReference type="STRING" id="1572751.PK98_04385"/>
<protein>
    <submittedName>
        <fullName evidence="1">Uncharacterized protein</fullName>
    </submittedName>
</protein>
<dbReference type="Proteomes" id="UP000030988">
    <property type="component" value="Unassembled WGS sequence"/>
</dbReference>
<proteinExistence type="predicted"/>
<dbReference type="OrthoDB" id="7574147at2"/>
<evidence type="ECO:0000313" key="1">
    <source>
        <dbReference type="EMBL" id="KHL25847.1"/>
    </source>
</evidence>
<dbReference type="EMBL" id="JTDN01000001">
    <property type="protein sequence ID" value="KHL25847.1"/>
    <property type="molecule type" value="Genomic_DNA"/>
</dbReference>
<comment type="caution">
    <text evidence="1">The sequence shown here is derived from an EMBL/GenBank/DDBJ whole genome shotgun (WGS) entry which is preliminary data.</text>
</comment>
<reference evidence="1 2" key="1">
    <citation type="submission" date="2014-11" db="EMBL/GenBank/DDBJ databases">
        <title>Draft genome sequence of Kirrobacter mercurialis.</title>
        <authorList>
            <person name="Coil D.A."/>
            <person name="Eisen J.A."/>
        </authorList>
    </citation>
    <scope>NUCLEOTIDE SEQUENCE [LARGE SCALE GENOMIC DNA]</scope>
    <source>
        <strain evidence="1 2">Coronado</strain>
    </source>
</reference>
<name>A0A0B2C0Q0_9SPHN</name>
<dbReference type="RefSeq" id="WP_039094581.1">
    <property type="nucleotide sequence ID" value="NZ_JTDN01000001.1"/>
</dbReference>
<gene>
    <name evidence="1" type="ORF">PK98_04385</name>
</gene>
<dbReference type="AlphaFoldDB" id="A0A0B2C0Q0"/>
<keyword evidence="2" id="KW-1185">Reference proteome</keyword>
<accession>A0A0B2C0Q0</accession>
<sequence>MDAGAIADGQPGCGEQTLVALFRLWQRHRGDGVNPLPAMAALATLHGMPADGSVQLAVACDSFLALTEACLDRPLQPGIDAAGSVDERALLVTLRQMPVLEAIGPSLALPHGLPGALQWAAFAVLRWVDVSTDDQPELRVLLACPYAAEGSIEEPAPQL</sequence>